<comment type="caution">
    <text evidence="1">The sequence shown here is derived from an EMBL/GenBank/DDBJ whole genome shotgun (WGS) entry which is preliminary data.</text>
</comment>
<dbReference type="Proteomes" id="UP000238479">
    <property type="component" value="Chromosome 1"/>
</dbReference>
<name>A0A2P6SJS0_ROSCH</name>
<evidence type="ECO:0000313" key="2">
    <source>
        <dbReference type="Proteomes" id="UP000238479"/>
    </source>
</evidence>
<protein>
    <submittedName>
        <fullName evidence="1">Uncharacterized protein</fullName>
    </submittedName>
</protein>
<evidence type="ECO:0000313" key="1">
    <source>
        <dbReference type="EMBL" id="PRQ58928.1"/>
    </source>
</evidence>
<organism evidence="1 2">
    <name type="scientific">Rosa chinensis</name>
    <name type="common">China rose</name>
    <dbReference type="NCBI Taxonomy" id="74649"/>
    <lineage>
        <taxon>Eukaryota</taxon>
        <taxon>Viridiplantae</taxon>
        <taxon>Streptophyta</taxon>
        <taxon>Embryophyta</taxon>
        <taxon>Tracheophyta</taxon>
        <taxon>Spermatophyta</taxon>
        <taxon>Magnoliopsida</taxon>
        <taxon>eudicotyledons</taxon>
        <taxon>Gunneridae</taxon>
        <taxon>Pentapetalae</taxon>
        <taxon>rosids</taxon>
        <taxon>fabids</taxon>
        <taxon>Rosales</taxon>
        <taxon>Rosaceae</taxon>
        <taxon>Rosoideae</taxon>
        <taxon>Rosoideae incertae sedis</taxon>
        <taxon>Rosa</taxon>
    </lineage>
</organism>
<gene>
    <name evidence="1" type="ORF">RchiOBHm_Chr1g0364601</name>
</gene>
<dbReference type="AlphaFoldDB" id="A0A2P6SJS0"/>
<reference evidence="1 2" key="1">
    <citation type="journal article" date="2018" name="Nat. Genet.">
        <title>The Rosa genome provides new insights in the design of modern roses.</title>
        <authorList>
            <person name="Bendahmane M."/>
        </authorList>
    </citation>
    <scope>NUCLEOTIDE SEQUENCE [LARGE SCALE GENOMIC DNA]</scope>
    <source>
        <strain evidence="2">cv. Old Blush</strain>
    </source>
</reference>
<accession>A0A2P6SJS0</accession>
<dbReference type="Gramene" id="PRQ58928">
    <property type="protein sequence ID" value="PRQ58928"/>
    <property type="gene ID" value="RchiOBHm_Chr1g0364601"/>
</dbReference>
<sequence length="60" mass="7190">MLERYESLADIGSHHHHSFHHLSQPTSFICICRLHFQTFSLVSYRISTYFQKLEDHRMIG</sequence>
<keyword evidence="2" id="KW-1185">Reference proteome</keyword>
<proteinExistence type="predicted"/>
<dbReference type="EMBL" id="PDCK01000039">
    <property type="protein sequence ID" value="PRQ58928.1"/>
    <property type="molecule type" value="Genomic_DNA"/>
</dbReference>